<dbReference type="PROSITE" id="PS51257">
    <property type="entry name" value="PROKAR_LIPOPROTEIN"/>
    <property type="match status" value="1"/>
</dbReference>
<evidence type="ECO:0000256" key="1">
    <source>
        <dbReference type="SAM" id="SignalP"/>
    </source>
</evidence>
<evidence type="ECO:0000313" key="2">
    <source>
        <dbReference type="EMBL" id="TQL64713.1"/>
    </source>
</evidence>
<evidence type="ECO:0000313" key="3">
    <source>
        <dbReference type="Proteomes" id="UP000315389"/>
    </source>
</evidence>
<feature type="chain" id="PRO_5038819297" evidence="1">
    <location>
        <begin position="21"/>
        <end position="228"/>
    </location>
</feature>
<proteinExistence type="predicted"/>
<accession>A0A542ZWH3</accession>
<organism evidence="2 3">
    <name type="scientific">Rarobacter faecitabidus</name>
    <dbReference type="NCBI Taxonomy" id="13243"/>
    <lineage>
        <taxon>Bacteria</taxon>
        <taxon>Bacillati</taxon>
        <taxon>Actinomycetota</taxon>
        <taxon>Actinomycetes</taxon>
        <taxon>Micrococcales</taxon>
        <taxon>Rarobacteraceae</taxon>
        <taxon>Rarobacter</taxon>
    </lineage>
</organism>
<dbReference type="RefSeq" id="WP_142119855.1">
    <property type="nucleotide sequence ID" value="NZ_BAAASV010000001.1"/>
</dbReference>
<dbReference type="OrthoDB" id="5144115at2"/>
<protein>
    <submittedName>
        <fullName evidence="2">Uncharacterized protein</fullName>
    </submittedName>
</protein>
<comment type="caution">
    <text evidence="2">The sequence shown here is derived from an EMBL/GenBank/DDBJ whole genome shotgun (WGS) entry which is preliminary data.</text>
</comment>
<dbReference type="EMBL" id="VFOS01000001">
    <property type="protein sequence ID" value="TQL64713.1"/>
    <property type="molecule type" value="Genomic_DNA"/>
</dbReference>
<reference evidence="2 3" key="1">
    <citation type="submission" date="2019-06" db="EMBL/GenBank/DDBJ databases">
        <title>Sequencing the genomes of 1000 actinobacteria strains.</title>
        <authorList>
            <person name="Klenk H.-P."/>
        </authorList>
    </citation>
    <scope>NUCLEOTIDE SEQUENCE [LARGE SCALE GENOMIC DNA]</scope>
    <source>
        <strain evidence="2 3">DSM 4813</strain>
    </source>
</reference>
<keyword evidence="3" id="KW-1185">Reference proteome</keyword>
<keyword evidence="1" id="KW-0732">Signal</keyword>
<name>A0A542ZWH3_RARFA</name>
<feature type="signal peptide" evidence="1">
    <location>
        <begin position="1"/>
        <end position="20"/>
    </location>
</feature>
<dbReference type="Proteomes" id="UP000315389">
    <property type="component" value="Unassembled WGS sequence"/>
</dbReference>
<sequence>MLPRVGAAVAMAAACLVCTACGPHSGENDEANAVRSDTVEASVLGSRCEDPIEWRGAEPGWWRGLRNGDAPTGTVTLCASTSVLKDDDPDFDYYSVTISSTWETNKANDTEAPATQSVSSSLPALDGVYSATPTFTSLSGCDSVSRIPTGAGWPSAIVRACSGATLESIASDEAGATWETARVQDVPKFVSIFSQKLESGVVPRFTASFRIPTYVDGEPRWIEKNLQF</sequence>
<gene>
    <name evidence="2" type="ORF">FB461_1222</name>
</gene>
<dbReference type="AlphaFoldDB" id="A0A542ZWH3"/>